<accession>A0ABQ2A241</accession>
<organism evidence="4 5">
    <name type="scientific">Saccharibacillus endophyticus</name>
    <dbReference type="NCBI Taxonomy" id="2060666"/>
    <lineage>
        <taxon>Bacteria</taxon>
        <taxon>Bacillati</taxon>
        <taxon>Bacillota</taxon>
        <taxon>Bacilli</taxon>
        <taxon>Bacillales</taxon>
        <taxon>Paenibacillaceae</taxon>
        <taxon>Saccharibacillus</taxon>
    </lineage>
</organism>
<evidence type="ECO:0000259" key="3">
    <source>
        <dbReference type="PROSITE" id="PS50977"/>
    </source>
</evidence>
<reference evidence="5" key="1">
    <citation type="journal article" date="2019" name="Int. J. Syst. Evol. Microbiol.">
        <title>The Global Catalogue of Microorganisms (GCM) 10K type strain sequencing project: providing services to taxonomists for standard genome sequencing and annotation.</title>
        <authorList>
            <consortium name="The Broad Institute Genomics Platform"/>
            <consortium name="The Broad Institute Genome Sequencing Center for Infectious Disease"/>
            <person name="Wu L."/>
            <person name="Ma J."/>
        </authorList>
    </citation>
    <scope>NUCLEOTIDE SEQUENCE [LARGE SCALE GENOMIC DNA]</scope>
    <source>
        <strain evidence="5">CCM 8702</strain>
    </source>
</reference>
<keyword evidence="1 2" id="KW-0238">DNA-binding</keyword>
<name>A0ABQ2A241_9BACL</name>
<dbReference type="InterPro" id="IPR050624">
    <property type="entry name" value="HTH-type_Tx_Regulator"/>
</dbReference>
<dbReference type="Gene3D" id="1.10.357.10">
    <property type="entry name" value="Tetracycline Repressor, domain 2"/>
    <property type="match status" value="1"/>
</dbReference>
<dbReference type="EMBL" id="BMDD01000004">
    <property type="protein sequence ID" value="GGH82766.1"/>
    <property type="molecule type" value="Genomic_DNA"/>
</dbReference>
<dbReference type="InterPro" id="IPR009057">
    <property type="entry name" value="Homeodomain-like_sf"/>
</dbReference>
<dbReference type="Pfam" id="PF14278">
    <property type="entry name" value="TetR_C_8"/>
    <property type="match status" value="1"/>
</dbReference>
<comment type="caution">
    <text evidence="4">The sequence shown here is derived from an EMBL/GenBank/DDBJ whole genome shotgun (WGS) entry which is preliminary data.</text>
</comment>
<proteinExistence type="predicted"/>
<feature type="DNA-binding region" description="H-T-H motif" evidence="2">
    <location>
        <begin position="30"/>
        <end position="49"/>
    </location>
</feature>
<dbReference type="InterPro" id="IPR039532">
    <property type="entry name" value="TetR_C_Firmicutes"/>
</dbReference>
<evidence type="ECO:0000313" key="5">
    <source>
        <dbReference type="Proteomes" id="UP000605427"/>
    </source>
</evidence>
<dbReference type="SUPFAM" id="SSF46689">
    <property type="entry name" value="Homeodomain-like"/>
    <property type="match status" value="1"/>
</dbReference>
<dbReference type="Proteomes" id="UP000605427">
    <property type="component" value="Unassembled WGS sequence"/>
</dbReference>
<dbReference type="RefSeq" id="WP_172245778.1">
    <property type="nucleotide sequence ID" value="NZ_BMDD01000004.1"/>
</dbReference>
<gene>
    <name evidence="4" type="ORF">GCM10007362_34580</name>
</gene>
<dbReference type="PANTHER" id="PTHR43479:SF7">
    <property type="entry name" value="TETR-FAMILY TRANSCRIPTIONAL REGULATOR"/>
    <property type="match status" value="1"/>
</dbReference>
<dbReference type="PANTHER" id="PTHR43479">
    <property type="entry name" value="ACREF/ENVCD OPERON REPRESSOR-RELATED"/>
    <property type="match status" value="1"/>
</dbReference>
<evidence type="ECO:0000256" key="1">
    <source>
        <dbReference type="ARBA" id="ARBA00023125"/>
    </source>
</evidence>
<dbReference type="InterPro" id="IPR001647">
    <property type="entry name" value="HTH_TetR"/>
</dbReference>
<dbReference type="PROSITE" id="PS50977">
    <property type="entry name" value="HTH_TETR_2"/>
    <property type="match status" value="1"/>
</dbReference>
<evidence type="ECO:0000313" key="4">
    <source>
        <dbReference type="EMBL" id="GGH82766.1"/>
    </source>
</evidence>
<protein>
    <recommendedName>
        <fullName evidence="3">HTH tetR-type domain-containing protein</fullName>
    </recommendedName>
</protein>
<evidence type="ECO:0000256" key="2">
    <source>
        <dbReference type="PROSITE-ProRule" id="PRU00335"/>
    </source>
</evidence>
<feature type="domain" description="HTH tetR-type" evidence="3">
    <location>
        <begin position="7"/>
        <end position="67"/>
    </location>
</feature>
<sequence length="187" mass="22052">MGDRRAVRTRAAIKQAFLTLLDTKTISKITILEITELANIGRGTFYLHYQDIYALYEEIEKEMFERMDQLYDESFPIQDRRGVVHFIRKLTDYVYENRTLFRMLADPQNTLLTPNTFKDFFKTKVLQEILTERALSHPPTVFEETESLFIVSGVFGVIQDWIERGMEEEPTGMSLRIEQLLLKLEEE</sequence>
<keyword evidence="5" id="KW-1185">Reference proteome</keyword>